<dbReference type="KEGG" id="cmiu:B1H56_01085"/>
<feature type="domain" description="ABC transporter" evidence="5">
    <location>
        <begin position="15"/>
        <end position="256"/>
    </location>
</feature>
<evidence type="ECO:0000256" key="2">
    <source>
        <dbReference type="ARBA" id="ARBA00022448"/>
    </source>
</evidence>
<dbReference type="InterPro" id="IPR015860">
    <property type="entry name" value="ABC_transpr_TagH-like"/>
</dbReference>
<dbReference type="GO" id="GO:0005524">
    <property type="term" value="F:ATP binding"/>
    <property type="evidence" value="ECO:0007669"/>
    <property type="project" value="UniProtKB-KW"/>
</dbReference>
<sequence>MYYKELRMEEQEYKVQVEHISKSYRMYENQIDRVKEAFSIRKRSYHTDFSALTDVSFKVRGGEILGIVGKNGSGKSTLLKIITGVLTPTSGIVTVKGRISSLLELGTGFNMEYSGIENIYFYCTIMGLENDEINARLNDIIAFADIGEHIHQPVKTYSSGMFARLAFACAINVDPDVLIVDEILSVGDIKFQAKSFNKFREFKERGVTIIYVGHDLGVVRNFCDRAIWMNNGKIIDDGEPLYITAKYTEFMYTGESDIIDSFETQEGKIKDRSTVIKEAVKTDTPISHWGTFMGLIKDTKVLDDEGKELMYTDIFQPFHVRITFEGREDLNYKNLSVAISIKNQEGTDILVCTTADIDMTFEAGASEYVVDFRVDHRLAKGEYVLVVAIEDRENASTSYYEYIEGAKYIKNYAPDTIYGLFLPHYDVTVNKI</sequence>
<dbReference type="Gene3D" id="3.40.50.300">
    <property type="entry name" value="P-loop containing nucleotide triphosphate hydrolases"/>
    <property type="match status" value="1"/>
</dbReference>
<organism evidence="6 7">
    <name type="scientific">Christensenella minuta</name>
    <dbReference type="NCBI Taxonomy" id="626937"/>
    <lineage>
        <taxon>Bacteria</taxon>
        <taxon>Bacillati</taxon>
        <taxon>Bacillota</taxon>
        <taxon>Clostridia</taxon>
        <taxon>Christensenellales</taxon>
        <taxon>Christensenellaceae</taxon>
        <taxon>Christensenella</taxon>
    </lineage>
</organism>
<dbReference type="InterPro" id="IPR050683">
    <property type="entry name" value="Bact_Polysacc_Export_ATP-bd"/>
</dbReference>
<dbReference type="EMBL" id="LSZW01000064">
    <property type="protein sequence ID" value="KXK64382.1"/>
    <property type="molecule type" value="Genomic_DNA"/>
</dbReference>
<dbReference type="InterPro" id="IPR017871">
    <property type="entry name" value="ABC_transporter-like_CS"/>
</dbReference>
<dbReference type="PANTHER" id="PTHR46743:SF2">
    <property type="entry name" value="TEICHOIC ACIDS EXPORT ATP-BINDING PROTEIN TAGH"/>
    <property type="match status" value="1"/>
</dbReference>
<keyword evidence="7" id="KW-1185">Reference proteome</keyword>
<comment type="similarity">
    <text evidence="1">Belongs to the ABC transporter superfamily.</text>
</comment>
<name>A0A136Q114_9FIRM</name>
<comment type="caution">
    <text evidence="6">The sequence shown here is derived from an EMBL/GenBank/DDBJ whole genome shotgun (WGS) entry which is preliminary data.</text>
</comment>
<dbReference type="STRING" id="626937.HMPREF3293_02461"/>
<reference evidence="6 7" key="1">
    <citation type="submission" date="2016-02" db="EMBL/GenBank/DDBJ databases">
        <authorList>
            <person name="Wen L."/>
            <person name="He K."/>
            <person name="Yang H."/>
        </authorList>
    </citation>
    <scope>NUCLEOTIDE SEQUENCE [LARGE SCALE GENOMIC DNA]</scope>
    <source>
        <strain evidence="6 7">DSM 22607</strain>
    </source>
</reference>
<keyword evidence="2" id="KW-0813">Transport</keyword>
<evidence type="ECO:0000313" key="6">
    <source>
        <dbReference type="EMBL" id="KXK64382.1"/>
    </source>
</evidence>
<evidence type="ECO:0000313" key="7">
    <source>
        <dbReference type="Proteomes" id="UP000070366"/>
    </source>
</evidence>
<dbReference type="InterPro" id="IPR027417">
    <property type="entry name" value="P-loop_NTPase"/>
</dbReference>
<keyword evidence="4 6" id="KW-0067">ATP-binding</keyword>
<accession>A0A136Q114</accession>
<dbReference type="Pfam" id="PF00005">
    <property type="entry name" value="ABC_tran"/>
    <property type="match status" value="1"/>
</dbReference>
<evidence type="ECO:0000259" key="5">
    <source>
        <dbReference type="PROSITE" id="PS50893"/>
    </source>
</evidence>
<dbReference type="GO" id="GO:0016887">
    <property type="term" value="F:ATP hydrolysis activity"/>
    <property type="evidence" value="ECO:0007669"/>
    <property type="project" value="InterPro"/>
</dbReference>
<evidence type="ECO:0000256" key="3">
    <source>
        <dbReference type="ARBA" id="ARBA00022741"/>
    </source>
</evidence>
<evidence type="ECO:0000256" key="1">
    <source>
        <dbReference type="ARBA" id="ARBA00005417"/>
    </source>
</evidence>
<dbReference type="InterPro" id="IPR029439">
    <property type="entry name" value="Wzt_C"/>
</dbReference>
<dbReference type="PROSITE" id="PS50893">
    <property type="entry name" value="ABC_TRANSPORTER_2"/>
    <property type="match status" value="1"/>
</dbReference>
<dbReference type="CDD" id="cd10147">
    <property type="entry name" value="Wzt_C-like"/>
    <property type="match status" value="1"/>
</dbReference>
<dbReference type="PANTHER" id="PTHR46743">
    <property type="entry name" value="TEICHOIC ACIDS EXPORT ATP-BINDING PROTEIN TAGH"/>
    <property type="match status" value="1"/>
</dbReference>
<dbReference type="OrthoDB" id="9778870at2"/>
<dbReference type="InterPro" id="IPR003439">
    <property type="entry name" value="ABC_transporter-like_ATP-bd"/>
</dbReference>
<keyword evidence="3" id="KW-0547">Nucleotide-binding</keyword>
<dbReference type="InterPro" id="IPR003593">
    <property type="entry name" value="AAA+_ATPase"/>
</dbReference>
<proteinExistence type="inferred from homology"/>
<gene>
    <name evidence="6" type="ORF">HMPREF3293_02461</name>
</gene>
<dbReference type="PATRIC" id="fig|626937.4.peg.2419"/>
<evidence type="ECO:0000256" key="4">
    <source>
        <dbReference type="ARBA" id="ARBA00022840"/>
    </source>
</evidence>
<dbReference type="GO" id="GO:0140359">
    <property type="term" value="F:ABC-type transporter activity"/>
    <property type="evidence" value="ECO:0007669"/>
    <property type="project" value="InterPro"/>
</dbReference>
<dbReference type="PROSITE" id="PS00211">
    <property type="entry name" value="ABC_TRANSPORTER_1"/>
    <property type="match status" value="1"/>
</dbReference>
<protein>
    <submittedName>
        <fullName evidence="6">ABC transporter, ATP-binding protein</fullName>
    </submittedName>
</protein>
<dbReference type="Pfam" id="PF14524">
    <property type="entry name" value="Wzt_C"/>
    <property type="match status" value="1"/>
</dbReference>
<dbReference type="SUPFAM" id="SSF52540">
    <property type="entry name" value="P-loop containing nucleoside triphosphate hydrolases"/>
    <property type="match status" value="1"/>
</dbReference>
<dbReference type="AlphaFoldDB" id="A0A136Q114"/>
<dbReference type="CDD" id="cd03220">
    <property type="entry name" value="ABC_KpsT_Wzt"/>
    <property type="match status" value="1"/>
</dbReference>
<dbReference type="Proteomes" id="UP000070366">
    <property type="component" value="Unassembled WGS sequence"/>
</dbReference>
<dbReference type="SMART" id="SM00382">
    <property type="entry name" value="AAA"/>
    <property type="match status" value="1"/>
</dbReference>
<dbReference type="GO" id="GO:0016020">
    <property type="term" value="C:membrane"/>
    <property type="evidence" value="ECO:0007669"/>
    <property type="project" value="InterPro"/>
</dbReference>
<dbReference type="Gene3D" id="2.70.50.60">
    <property type="entry name" value="abc- transporter (atp binding component) like domain"/>
    <property type="match status" value="1"/>
</dbReference>